<keyword evidence="1" id="KW-0732">Signal</keyword>
<dbReference type="EMBL" id="VHII01000006">
    <property type="protein sequence ID" value="KAF1388898.1"/>
    <property type="molecule type" value="Genomic_DNA"/>
</dbReference>
<feature type="signal peptide" evidence="1">
    <location>
        <begin position="1"/>
        <end position="24"/>
    </location>
</feature>
<organism evidence="2 3">
    <name type="scientific">Perca fluviatilis</name>
    <name type="common">European perch</name>
    <dbReference type="NCBI Taxonomy" id="8168"/>
    <lineage>
        <taxon>Eukaryota</taxon>
        <taxon>Metazoa</taxon>
        <taxon>Chordata</taxon>
        <taxon>Craniata</taxon>
        <taxon>Vertebrata</taxon>
        <taxon>Euteleostomi</taxon>
        <taxon>Actinopterygii</taxon>
        <taxon>Neopterygii</taxon>
        <taxon>Teleostei</taxon>
        <taxon>Neoteleostei</taxon>
        <taxon>Acanthomorphata</taxon>
        <taxon>Eupercaria</taxon>
        <taxon>Perciformes</taxon>
        <taxon>Percoidei</taxon>
        <taxon>Percidae</taxon>
        <taxon>Percinae</taxon>
        <taxon>Perca</taxon>
    </lineage>
</organism>
<gene>
    <name evidence="2" type="ORF">PFLUV_G00067660</name>
</gene>
<feature type="chain" id="PRO_5025612652" evidence="1">
    <location>
        <begin position="25"/>
        <end position="193"/>
    </location>
</feature>
<dbReference type="AlphaFoldDB" id="A0A6A5F9W0"/>
<reference evidence="2 3" key="1">
    <citation type="submission" date="2019-06" db="EMBL/GenBank/DDBJ databases">
        <title>A chromosome-scale genome assembly of the European perch, Perca fluviatilis.</title>
        <authorList>
            <person name="Roques C."/>
            <person name="Zahm M."/>
            <person name="Cabau C."/>
            <person name="Klopp C."/>
            <person name="Bouchez O."/>
            <person name="Donnadieu C."/>
            <person name="Kuhl H."/>
            <person name="Gislard M."/>
            <person name="Guendouz S."/>
            <person name="Journot L."/>
            <person name="Haffray P."/>
            <person name="Bestin A."/>
            <person name="Morvezen R."/>
            <person name="Feron R."/>
            <person name="Wen M."/>
            <person name="Jouanno E."/>
            <person name="Herpin A."/>
            <person name="Schartl M."/>
            <person name="Postlethwait J."/>
            <person name="Schaerlinger B."/>
            <person name="Chardard D."/>
            <person name="Lecocq T."/>
            <person name="Poncet C."/>
            <person name="Jaffrelo L."/>
            <person name="Lampietro C."/>
            <person name="Guiguen Y."/>
        </authorList>
    </citation>
    <scope>NUCLEOTIDE SEQUENCE [LARGE SCALE GENOMIC DNA]</scope>
    <source>
        <tissue evidence="2">Blood</tissue>
    </source>
</reference>
<keyword evidence="3" id="KW-1185">Reference proteome</keyword>
<evidence type="ECO:0000313" key="2">
    <source>
        <dbReference type="EMBL" id="KAF1388898.1"/>
    </source>
</evidence>
<protein>
    <submittedName>
        <fullName evidence="2">Uncharacterized protein</fullName>
    </submittedName>
</protein>
<evidence type="ECO:0000313" key="3">
    <source>
        <dbReference type="Proteomes" id="UP000465112"/>
    </source>
</evidence>
<evidence type="ECO:0000256" key="1">
    <source>
        <dbReference type="SAM" id="SignalP"/>
    </source>
</evidence>
<name>A0A6A5F9W0_PERFL</name>
<dbReference type="Proteomes" id="UP000465112">
    <property type="component" value="Chromosome 6"/>
</dbReference>
<accession>A0A6A5F9W0</accession>
<comment type="caution">
    <text evidence="2">The sequence shown here is derived from an EMBL/GenBank/DDBJ whole genome shotgun (WGS) entry which is preliminary data.</text>
</comment>
<proteinExistence type="predicted"/>
<sequence length="193" mass="21470">MGQAQWRRERTEVVLCWFLLNIRGQSFNVSFNAYTEECNDNSVEESALEGSSLSDWSTSGASHGSSSSSDSILLILESTKARKKRLIEGPPGSNSARNIDQDFTMLFGEEVSGKFLAKWPTFFKLRIIAECKNLPLSVHLDELLLSDQQESDDGVWDCEVAAIFLLLYLLPPTSKGKKSAKISAKEAADRLMK</sequence>